<protein>
    <submittedName>
        <fullName evidence="1">GNAT family N-acetyltransferase</fullName>
    </submittedName>
</protein>
<dbReference type="EMBL" id="CP050063">
    <property type="protein sequence ID" value="QIP14960.1"/>
    <property type="molecule type" value="Genomic_DNA"/>
</dbReference>
<evidence type="ECO:0000313" key="2">
    <source>
        <dbReference type="Proteomes" id="UP000501802"/>
    </source>
</evidence>
<dbReference type="Proteomes" id="UP000501802">
    <property type="component" value="Chromosome"/>
</dbReference>
<keyword evidence="2" id="KW-1185">Reference proteome</keyword>
<accession>A0A6G9ARC5</accession>
<organism evidence="1 2">
    <name type="scientific">Spirosoma aureum</name>
    <dbReference type="NCBI Taxonomy" id="2692134"/>
    <lineage>
        <taxon>Bacteria</taxon>
        <taxon>Pseudomonadati</taxon>
        <taxon>Bacteroidota</taxon>
        <taxon>Cytophagia</taxon>
        <taxon>Cytophagales</taxon>
        <taxon>Cytophagaceae</taxon>
        <taxon>Spirosoma</taxon>
    </lineage>
</organism>
<proteinExistence type="predicted"/>
<dbReference type="Gene3D" id="3.40.630.30">
    <property type="match status" value="1"/>
</dbReference>
<dbReference type="CDD" id="cd04301">
    <property type="entry name" value="NAT_SF"/>
    <property type="match status" value="1"/>
</dbReference>
<sequence length="152" mass="17281">MTIRIELELTSSSAQIYRLDLLDDYNQTVGYATGEFRRYAVWFDGQPHFFLDQLVIPDKDNRQQGFGSQLVKAVEVFARNQGAYWIRGQFVPSQFASSPADERALSTFWNKNGYGLKREIYDNSIRFWKPLRSATKSRPVGSASAGVQKTAG</sequence>
<dbReference type="AlphaFoldDB" id="A0A6G9ARC5"/>
<keyword evidence="1" id="KW-0808">Transferase</keyword>
<dbReference type="GO" id="GO:0016740">
    <property type="term" value="F:transferase activity"/>
    <property type="evidence" value="ECO:0007669"/>
    <property type="project" value="UniProtKB-KW"/>
</dbReference>
<dbReference type="KEGG" id="spib:G8759_21215"/>
<dbReference type="InterPro" id="IPR016181">
    <property type="entry name" value="Acyl_CoA_acyltransferase"/>
</dbReference>
<dbReference type="RefSeq" id="WP_167212059.1">
    <property type="nucleotide sequence ID" value="NZ_CP050063.1"/>
</dbReference>
<gene>
    <name evidence="1" type="ORF">G8759_21215</name>
</gene>
<evidence type="ECO:0000313" key="1">
    <source>
        <dbReference type="EMBL" id="QIP14960.1"/>
    </source>
</evidence>
<dbReference type="SUPFAM" id="SSF55729">
    <property type="entry name" value="Acyl-CoA N-acyltransferases (Nat)"/>
    <property type="match status" value="1"/>
</dbReference>
<name>A0A6G9ARC5_9BACT</name>
<reference evidence="1 2" key="1">
    <citation type="submission" date="2020-03" db="EMBL/GenBank/DDBJ databases">
        <authorList>
            <person name="Kim M.K."/>
        </authorList>
    </citation>
    <scope>NUCLEOTIDE SEQUENCE [LARGE SCALE GENOMIC DNA]</scope>
    <source>
        <strain evidence="1 2">BT328</strain>
    </source>
</reference>